<keyword evidence="5" id="KW-0812">Transmembrane</keyword>
<dbReference type="PANTHER" id="PTHR24421:SF61">
    <property type="entry name" value="OXYGEN SENSOR HISTIDINE KINASE NREB"/>
    <property type="match status" value="1"/>
</dbReference>
<evidence type="ECO:0000256" key="4">
    <source>
        <dbReference type="SAM" id="MobiDB-lite"/>
    </source>
</evidence>
<evidence type="ECO:0000256" key="5">
    <source>
        <dbReference type="SAM" id="Phobius"/>
    </source>
</evidence>
<organism evidence="8 9">
    <name type="scientific">Gordonia cholesterolivorans</name>
    <dbReference type="NCBI Taxonomy" id="559625"/>
    <lineage>
        <taxon>Bacteria</taxon>
        <taxon>Bacillati</taxon>
        <taxon>Actinomycetota</taxon>
        <taxon>Actinomycetes</taxon>
        <taxon>Mycobacteriales</taxon>
        <taxon>Gordoniaceae</taxon>
        <taxon>Gordonia</taxon>
    </lineage>
</organism>
<comment type="caution">
    <text evidence="8">The sequence shown here is derived from an EMBL/GenBank/DDBJ whole genome shotgun (WGS) entry which is preliminary data.</text>
</comment>
<keyword evidence="9" id="KW-1185">Reference proteome</keyword>
<dbReference type="SUPFAM" id="SSF55874">
    <property type="entry name" value="ATPase domain of HSP90 chaperone/DNA topoisomerase II/histidine kinase"/>
    <property type="match status" value="1"/>
</dbReference>
<keyword evidence="1" id="KW-0808">Transferase</keyword>
<reference evidence="8 9" key="1">
    <citation type="journal article" date="2019" name="Int. J. Syst. Evol. Microbiol.">
        <title>The Global Catalogue of Microorganisms (GCM) 10K type strain sequencing project: providing services to taxonomists for standard genome sequencing and annotation.</title>
        <authorList>
            <consortium name="The Broad Institute Genomics Platform"/>
            <consortium name="The Broad Institute Genome Sequencing Center for Infectious Disease"/>
            <person name="Wu L."/>
            <person name="Ma J."/>
        </authorList>
    </citation>
    <scope>NUCLEOTIDE SEQUENCE [LARGE SCALE GENOMIC DNA]</scope>
    <source>
        <strain evidence="8 9">JCM 16227</strain>
    </source>
</reference>
<feature type="transmembrane region" description="Helical" evidence="5">
    <location>
        <begin position="33"/>
        <end position="51"/>
    </location>
</feature>
<dbReference type="Pfam" id="PF19354">
    <property type="entry name" value="DUF5931"/>
    <property type="match status" value="1"/>
</dbReference>
<keyword evidence="3" id="KW-0902">Two-component regulatory system</keyword>
<dbReference type="Pfam" id="PF02518">
    <property type="entry name" value="HATPase_c"/>
    <property type="match status" value="1"/>
</dbReference>
<feature type="transmembrane region" description="Helical" evidence="5">
    <location>
        <begin position="57"/>
        <end position="79"/>
    </location>
</feature>
<feature type="domain" description="DUF5931" evidence="7">
    <location>
        <begin position="26"/>
        <end position="185"/>
    </location>
</feature>
<keyword evidence="5" id="KW-1133">Transmembrane helix</keyword>
<feature type="transmembrane region" description="Helical" evidence="5">
    <location>
        <begin position="86"/>
        <end position="106"/>
    </location>
</feature>
<accession>A0ABN3I0C5</accession>
<evidence type="ECO:0000259" key="6">
    <source>
        <dbReference type="Pfam" id="PF02518"/>
    </source>
</evidence>
<evidence type="ECO:0000259" key="7">
    <source>
        <dbReference type="Pfam" id="PF19354"/>
    </source>
</evidence>
<dbReference type="NCBIfam" id="NF047322">
    <property type="entry name" value="HK_morpho_MacS"/>
    <property type="match status" value="1"/>
</dbReference>
<feature type="region of interest" description="Disordered" evidence="4">
    <location>
        <begin position="379"/>
        <end position="398"/>
    </location>
</feature>
<feature type="transmembrane region" description="Helical" evidence="5">
    <location>
        <begin position="126"/>
        <end position="153"/>
    </location>
</feature>
<keyword evidence="5" id="KW-0472">Membrane</keyword>
<evidence type="ECO:0000313" key="8">
    <source>
        <dbReference type="EMBL" id="GAA2392044.1"/>
    </source>
</evidence>
<evidence type="ECO:0000256" key="2">
    <source>
        <dbReference type="ARBA" id="ARBA00022777"/>
    </source>
</evidence>
<protein>
    <submittedName>
        <fullName evidence="8">DUF5931 domain-containing protein</fullName>
    </submittedName>
</protein>
<proteinExistence type="predicted"/>
<dbReference type="PANTHER" id="PTHR24421">
    <property type="entry name" value="NITRATE/NITRITE SENSOR PROTEIN NARX-RELATED"/>
    <property type="match status" value="1"/>
</dbReference>
<keyword evidence="2" id="KW-0418">Kinase</keyword>
<dbReference type="EMBL" id="BAAARB010000027">
    <property type="protein sequence ID" value="GAA2392044.1"/>
    <property type="molecule type" value="Genomic_DNA"/>
</dbReference>
<evidence type="ECO:0000256" key="1">
    <source>
        <dbReference type="ARBA" id="ARBA00022679"/>
    </source>
</evidence>
<dbReference type="Gene3D" id="3.30.565.10">
    <property type="entry name" value="Histidine kinase-like ATPase, C-terminal domain"/>
    <property type="match status" value="1"/>
</dbReference>
<dbReference type="InterPro" id="IPR050482">
    <property type="entry name" value="Sensor_HK_TwoCompSys"/>
</dbReference>
<gene>
    <name evidence="8" type="ORF">GCM10009855_34880</name>
</gene>
<evidence type="ECO:0000313" key="9">
    <source>
        <dbReference type="Proteomes" id="UP001501170"/>
    </source>
</evidence>
<dbReference type="InterPro" id="IPR003594">
    <property type="entry name" value="HATPase_dom"/>
</dbReference>
<feature type="domain" description="Histidine kinase/HSP90-like ATPase" evidence="6">
    <location>
        <begin position="301"/>
        <end position="390"/>
    </location>
</feature>
<dbReference type="Proteomes" id="UP001501170">
    <property type="component" value="Unassembled WGS sequence"/>
</dbReference>
<dbReference type="RefSeq" id="WP_045539663.1">
    <property type="nucleotide sequence ID" value="NZ_BAAARB010000027.1"/>
</dbReference>
<feature type="transmembrane region" description="Helical" evidence="5">
    <location>
        <begin position="165"/>
        <end position="182"/>
    </location>
</feature>
<name>A0ABN3I0C5_9ACTN</name>
<sequence>MDRRALPAADPTALWRGLDDADPVGPMWRAAQIFRLVAFVYALGFQVAINGDLEHPAVTWILFAVLTAANVWWTTGYLAGFGRRRWFVAGEVIVSAAMMLSTEFVASGQWIADNQTWPTTLWMTNAALSAALLGGARWGFAAAAVIGLTNYYVKGEFLLNFGRNATAILLAAASIALGMAASRARLMHSRLTAAVELAAASAERERLAREVHDGVLQVLALIARRGREIGGPTDELASLAAEQERVLRQLIAATPAPVADGGALLDLGPGLRALATDRVRVSTPGERVLIDAAVAGEVLAAVGNILDNVERHAGGDAHAFVLLEDLDTEIVVSVRDDGVGIEPGRLSAAVKEGRMGISRSIIGRIEALGGTARLESAPGAGTEWELTVPAGEREAQSR</sequence>
<evidence type="ECO:0000256" key="3">
    <source>
        <dbReference type="ARBA" id="ARBA00023012"/>
    </source>
</evidence>
<dbReference type="InterPro" id="IPR045975">
    <property type="entry name" value="DUF5931"/>
</dbReference>
<dbReference type="InterPro" id="IPR036890">
    <property type="entry name" value="HATPase_C_sf"/>
</dbReference>